<dbReference type="Pfam" id="PF00989">
    <property type="entry name" value="PAS"/>
    <property type="match status" value="1"/>
</dbReference>
<evidence type="ECO:0000256" key="5">
    <source>
        <dbReference type="ARBA" id="ARBA00022840"/>
    </source>
</evidence>
<dbReference type="AlphaFoldDB" id="A0A1L9P0X3"/>
<dbReference type="InterPro" id="IPR002078">
    <property type="entry name" value="Sigma_54_int"/>
</dbReference>
<dbReference type="Pfam" id="PF00158">
    <property type="entry name" value="Sigma54_activat"/>
    <property type="match status" value="1"/>
</dbReference>
<sequence length="622" mass="68918">MKDDSHSPVATSHNPLPAIIVGTRTGAIMSCNQDAVTLFKTDLIGIEVGRFLTSPSGSIAVFLEAVMHFGRYIDTALEFACSDGMPLRVHIYGTHVGTSDVMLSFLDLNAQNRREYLAEQDAHQRAGLMQWQNIYGFFREVEAQNQLILEAAGEGIYGINAEGKATFVNRAAQEMLGWNAEDLIGRELHSIIHHHHLDGGQFPAHECPIYDSFRRDKTVRVEDDAFWRKDGKPILVEYVSTPIYDHGVLAGAVVIFRDVTERKENEKKLRHALAEVETLQVQLEQENDYLLTEIRNVQSHAGIIGQSAAVRNLNIQIDLVADTKTNVLITGAAGTGKSLAVSAIHEASSGRKRPLVQVNCSDTTSQALEAEIFGYRRGAFRGAVRDTVGKLALANNGTLCLDDVSELPKAFQAKLIAVIKEGHFKRLGDDIHTRVDLRIISTTTRNLAAEVQAGRFRQDLFFELNVFAIHCDSLKDRPDDIPLLAKHFLDRASRRLRLPPARLSKANIEALSQYDWPGNVRELENVIERAAILAQGRKLQFEFQSGPAQSVDLEAQILSTSDLKRLERENLIRCLIRSHGRVSGPSGAARLLELAPTTVYSKITALAVTEADWKLEGAKADQ</sequence>
<reference evidence="14 15" key="1">
    <citation type="submission" date="2016-10" db="EMBL/GenBank/DDBJ databases">
        <title>Genome sequence of Planktotalea frisia SH6-1.</title>
        <authorList>
            <person name="Poehlein A."/>
            <person name="Bakenhus I."/>
            <person name="Voget S."/>
            <person name="Brinkhoff T."/>
            <person name="Simon M."/>
        </authorList>
    </citation>
    <scope>NUCLEOTIDE SEQUENCE [LARGE SCALE GENOMIC DNA]</scope>
    <source>
        <strain evidence="14 15">SH6-1</strain>
    </source>
</reference>
<proteinExistence type="predicted"/>
<name>A0A1L9P0X3_9RHOB</name>
<dbReference type="FunFam" id="3.40.50.300:FF:000006">
    <property type="entry name" value="DNA-binding transcriptional regulator NtrC"/>
    <property type="match status" value="1"/>
</dbReference>
<dbReference type="SMART" id="SM00091">
    <property type="entry name" value="PAS"/>
    <property type="match status" value="2"/>
</dbReference>
<keyword evidence="14" id="KW-0456">Lyase</keyword>
<organism evidence="14 15">
    <name type="scientific">Planktotalea frisia</name>
    <dbReference type="NCBI Taxonomy" id="696762"/>
    <lineage>
        <taxon>Bacteria</taxon>
        <taxon>Pseudomonadati</taxon>
        <taxon>Pseudomonadota</taxon>
        <taxon>Alphaproteobacteria</taxon>
        <taxon>Rhodobacterales</taxon>
        <taxon>Paracoccaceae</taxon>
        <taxon>Planktotalea</taxon>
    </lineage>
</organism>
<evidence type="ECO:0000256" key="4">
    <source>
        <dbReference type="ARBA" id="ARBA00022741"/>
    </source>
</evidence>
<dbReference type="PROSITE" id="PS00688">
    <property type="entry name" value="SIGMA54_INTERACT_3"/>
    <property type="match status" value="1"/>
</dbReference>
<evidence type="ECO:0000313" key="15">
    <source>
        <dbReference type="Proteomes" id="UP000184514"/>
    </source>
</evidence>
<dbReference type="PROSITE" id="PS50045">
    <property type="entry name" value="SIGMA54_INTERACT_4"/>
    <property type="match status" value="1"/>
</dbReference>
<feature type="domain" description="Sigma-54 factor interaction" evidence="11">
    <location>
        <begin position="303"/>
        <end position="532"/>
    </location>
</feature>
<comment type="caution">
    <text evidence="14">The sequence shown here is derived from an EMBL/GenBank/DDBJ whole genome shotgun (WGS) entry which is preliminary data.</text>
</comment>
<dbReference type="PROSITE" id="PS50112">
    <property type="entry name" value="PAS"/>
    <property type="match status" value="1"/>
</dbReference>
<dbReference type="GO" id="GO:0016829">
    <property type="term" value="F:lyase activity"/>
    <property type="evidence" value="ECO:0007669"/>
    <property type="project" value="UniProtKB-KW"/>
</dbReference>
<dbReference type="Proteomes" id="UP000184514">
    <property type="component" value="Unassembled WGS sequence"/>
</dbReference>
<dbReference type="InterPro" id="IPR013767">
    <property type="entry name" value="PAS_fold"/>
</dbReference>
<dbReference type="STRING" id="696762.PFRI_05760"/>
<evidence type="ECO:0000256" key="3">
    <source>
        <dbReference type="ARBA" id="ARBA00015308"/>
    </source>
</evidence>
<comment type="function">
    <text evidence="1">Required for activation of most nif operons, which are directly involved in nitrogen fixation.</text>
</comment>
<dbReference type="GO" id="GO:0006355">
    <property type="term" value="P:regulation of DNA-templated transcription"/>
    <property type="evidence" value="ECO:0007669"/>
    <property type="project" value="InterPro"/>
</dbReference>
<dbReference type="InterPro" id="IPR001610">
    <property type="entry name" value="PAC"/>
</dbReference>
<evidence type="ECO:0000256" key="2">
    <source>
        <dbReference type="ARBA" id="ARBA00011135"/>
    </source>
</evidence>
<dbReference type="OrthoDB" id="9805953at2"/>
<dbReference type="PANTHER" id="PTHR32071:SF117">
    <property type="entry name" value="PTS-DEPENDENT DIHYDROXYACETONE KINASE OPERON REGULATORY PROTEIN-RELATED"/>
    <property type="match status" value="1"/>
</dbReference>
<keyword evidence="15" id="KW-1185">Reference proteome</keyword>
<feature type="domain" description="PAS" evidence="12">
    <location>
        <begin position="141"/>
        <end position="193"/>
    </location>
</feature>
<dbReference type="SUPFAM" id="SSF55785">
    <property type="entry name" value="PYP-like sensor domain (PAS domain)"/>
    <property type="match status" value="1"/>
</dbReference>
<keyword evidence="8" id="KW-0238">DNA-binding</keyword>
<dbReference type="EMBL" id="MLCB01000046">
    <property type="protein sequence ID" value="OJI95185.1"/>
    <property type="molecule type" value="Genomic_DNA"/>
</dbReference>
<dbReference type="RefSeq" id="WP_072629254.1">
    <property type="nucleotide sequence ID" value="NZ_MLCB01000046.1"/>
</dbReference>
<dbReference type="Gene3D" id="1.10.8.60">
    <property type="match status" value="1"/>
</dbReference>
<keyword evidence="9" id="KW-0010">Activator</keyword>
<dbReference type="InterPro" id="IPR003593">
    <property type="entry name" value="AAA+_ATPase"/>
</dbReference>
<dbReference type="Pfam" id="PF25601">
    <property type="entry name" value="AAA_lid_14"/>
    <property type="match status" value="1"/>
</dbReference>
<dbReference type="GO" id="GO:0000160">
    <property type="term" value="P:phosphorelay signal transduction system"/>
    <property type="evidence" value="ECO:0007669"/>
    <property type="project" value="UniProtKB-KW"/>
</dbReference>
<dbReference type="InterPro" id="IPR025944">
    <property type="entry name" value="Sigma_54_int_dom_CS"/>
</dbReference>
<dbReference type="InterPro" id="IPR027417">
    <property type="entry name" value="P-loop_NTPase"/>
</dbReference>
<evidence type="ECO:0000259" key="13">
    <source>
        <dbReference type="PROSITE" id="PS50113"/>
    </source>
</evidence>
<keyword evidence="7" id="KW-0805">Transcription regulation</keyword>
<dbReference type="CDD" id="cd00009">
    <property type="entry name" value="AAA"/>
    <property type="match status" value="1"/>
</dbReference>
<dbReference type="NCBIfam" id="TIGR00229">
    <property type="entry name" value="sensory_box"/>
    <property type="match status" value="1"/>
</dbReference>
<dbReference type="InterPro" id="IPR000700">
    <property type="entry name" value="PAS-assoc_C"/>
</dbReference>
<evidence type="ECO:0000256" key="10">
    <source>
        <dbReference type="ARBA" id="ARBA00023163"/>
    </source>
</evidence>
<evidence type="ECO:0000256" key="8">
    <source>
        <dbReference type="ARBA" id="ARBA00023125"/>
    </source>
</evidence>
<gene>
    <name evidence="14" type="primary">fhlA</name>
    <name evidence="14" type="ORF">PFRI_05760</name>
</gene>
<keyword evidence="6" id="KW-0902">Two-component regulatory system</keyword>
<evidence type="ECO:0000256" key="6">
    <source>
        <dbReference type="ARBA" id="ARBA00023012"/>
    </source>
</evidence>
<dbReference type="PANTHER" id="PTHR32071">
    <property type="entry name" value="TRANSCRIPTIONAL REGULATORY PROTEIN"/>
    <property type="match status" value="1"/>
</dbReference>
<keyword evidence="4" id="KW-0547">Nucleotide-binding</keyword>
<dbReference type="InterPro" id="IPR035965">
    <property type="entry name" value="PAS-like_dom_sf"/>
</dbReference>
<keyword evidence="5" id="KW-0067">ATP-binding</keyword>
<comment type="subunit">
    <text evidence="2">Interacts with sigma-54.</text>
</comment>
<dbReference type="SMART" id="SM00086">
    <property type="entry name" value="PAC"/>
    <property type="match status" value="1"/>
</dbReference>
<evidence type="ECO:0000259" key="11">
    <source>
        <dbReference type="PROSITE" id="PS50045"/>
    </source>
</evidence>
<evidence type="ECO:0000256" key="1">
    <source>
        <dbReference type="ARBA" id="ARBA00002167"/>
    </source>
</evidence>
<evidence type="ECO:0000256" key="9">
    <source>
        <dbReference type="ARBA" id="ARBA00023159"/>
    </source>
</evidence>
<accession>A0A1L9P0X3</accession>
<evidence type="ECO:0000313" key="14">
    <source>
        <dbReference type="EMBL" id="OJI95185.1"/>
    </source>
</evidence>
<dbReference type="SUPFAM" id="SSF52540">
    <property type="entry name" value="P-loop containing nucleoside triphosphate hydrolases"/>
    <property type="match status" value="1"/>
</dbReference>
<protein>
    <recommendedName>
        <fullName evidence="3">Nif-specific regulatory protein</fullName>
    </recommendedName>
</protein>
<dbReference type="Gene3D" id="3.40.50.300">
    <property type="entry name" value="P-loop containing nucleotide triphosphate hydrolases"/>
    <property type="match status" value="1"/>
</dbReference>
<feature type="domain" description="PAC" evidence="13">
    <location>
        <begin position="215"/>
        <end position="271"/>
    </location>
</feature>
<dbReference type="CDD" id="cd00130">
    <property type="entry name" value="PAS"/>
    <property type="match status" value="1"/>
</dbReference>
<dbReference type="GO" id="GO:0005524">
    <property type="term" value="F:ATP binding"/>
    <property type="evidence" value="ECO:0007669"/>
    <property type="project" value="UniProtKB-KW"/>
</dbReference>
<dbReference type="InterPro" id="IPR000014">
    <property type="entry name" value="PAS"/>
</dbReference>
<dbReference type="SMART" id="SM00382">
    <property type="entry name" value="AAA"/>
    <property type="match status" value="1"/>
</dbReference>
<evidence type="ECO:0000259" key="12">
    <source>
        <dbReference type="PROSITE" id="PS50112"/>
    </source>
</evidence>
<dbReference type="Gene3D" id="3.30.450.20">
    <property type="entry name" value="PAS domain"/>
    <property type="match status" value="1"/>
</dbReference>
<evidence type="ECO:0000256" key="7">
    <source>
        <dbReference type="ARBA" id="ARBA00023015"/>
    </source>
</evidence>
<dbReference type="GO" id="GO:0003677">
    <property type="term" value="F:DNA binding"/>
    <property type="evidence" value="ECO:0007669"/>
    <property type="project" value="UniProtKB-KW"/>
</dbReference>
<dbReference type="FunFam" id="1.10.8.60:FF:000014">
    <property type="entry name" value="DNA-binding transcriptional regulator NtrC"/>
    <property type="match status" value="1"/>
</dbReference>
<keyword evidence="10" id="KW-0804">Transcription</keyword>
<dbReference type="PROSITE" id="PS50113">
    <property type="entry name" value="PAC"/>
    <property type="match status" value="1"/>
</dbReference>
<dbReference type="InterPro" id="IPR058031">
    <property type="entry name" value="AAA_lid_NorR"/>
</dbReference>